<evidence type="ECO:0000259" key="7">
    <source>
        <dbReference type="PROSITE" id="PS50011"/>
    </source>
</evidence>
<sequence>MPPRIINDRYMLLPNSRSGGMADVYKATDYEREGCQVAVKVFKHGQIEADILAESFRRETQALKELKHSSIVELFDSGQDRQTREYFLVLEWMEKDLATLLKEAPLEGWDSYWQRLALPVLKALAFSHERKYVHRDLKPSNILIGSDGRLKLADFGISKLRGYFRPTVTLREFVSRPFTPPEEDDGSYPFTRDVFSFGVVTLNCLTDVKLVDYDSISRAIAALDAPPEAIEIIERAVSNDPAERQSNAEVLLAELDAIGQKRSRTQSTKSQICYLKLTPKCLSRLQDTLDISSETEIHKIILNDLNGEVSCGIRAYKFKNNDHNSEGDHYELYGGSYRYHVKVDDKRKDHLVIFNAWDTPHSQLEQRRELAWTIPYEFKFGTSIYSYEAVAVIQELQDAVIEHEANLQERSLEKEKQRIFQVWWDILRAKTDWEQKRKEPIRYTSAKPDGTRVIFEVKELPEEDIAGQPRHITNSQGFSILSGDVIGIIDDKLELYIRSGSADRLPEKGELKFDTRLAEIALNRQKSALDAIRYDRAVRSDLRELLVNPEEIQAPVLDAEIEFIQNLNESQKEVVKAALSTQDFLLVQGPPGTGKTTFITEVILQTLQQNSEARILLSSQTHVALDNALERIQAKNPNLKLIRIGNHERVSDGVYSLLLEEQMEKWREEAIAKGQKFLADWSARSGISQQELQTAVLFQELRNIALKLEYLRVELTIRRQEREENFSALDNEGNPKSRRKRNIPAARLEEFQRLEEEIEQLEKQAKAARDEQKQKAKEMEKIAGITTEEILKMSSEDLGQWSQISIDPNAPNAKMLQQLISLQTDWLEQFGRNDRFNAPLIKRSQVVAGTCIGVPREIYDIEFDLCIVDEASKATATEVLVPMARSKKWILVGDPKQLPPFQDEASRNVEFLEEYELTLEDIQETLFDRLLKILPDGCRKMLAIQHRMVEPIGKLISTCFYESQLDSNGPEIDQTLNKVLPRPVTWLTTSKLPNSREKSVGSSFDNSCEVRAIVQWLKQLNSVAEAAQKHYSVAVLSGYAAQLKLLNRSLDSEQSSLKALAIECNTVDAFQGREADIVLYSVTRSNKDGKVGFLRDEARLNVALSRARIGLVIVGDSQFCRSLSNSPLYRVLQYIEQHPTDCKLEDLNP</sequence>
<dbReference type="GO" id="GO:0016787">
    <property type="term" value="F:hydrolase activity"/>
    <property type="evidence" value="ECO:0007669"/>
    <property type="project" value="UniProtKB-KW"/>
</dbReference>
<dbReference type="InterPro" id="IPR050534">
    <property type="entry name" value="Coronavir_polyprotein_1ab"/>
</dbReference>
<accession>A0AAV3XPZ7</accession>
<dbReference type="Gene3D" id="3.30.200.20">
    <property type="entry name" value="Phosphorylase Kinase, domain 1"/>
    <property type="match status" value="1"/>
</dbReference>
<dbReference type="PROSITE" id="PS50011">
    <property type="entry name" value="PROTEIN_KINASE_DOM"/>
    <property type="match status" value="1"/>
</dbReference>
<comment type="similarity">
    <text evidence="1">Belongs to the DNA2/NAM7 helicase family.</text>
</comment>
<evidence type="ECO:0000256" key="6">
    <source>
        <dbReference type="SAM" id="Coils"/>
    </source>
</evidence>
<reference evidence="8" key="1">
    <citation type="submission" date="2019-10" db="EMBL/GenBank/DDBJ databases">
        <title>Draft genome sequece of Microseira wollei NIES-4236.</title>
        <authorList>
            <person name="Yamaguchi H."/>
            <person name="Suzuki S."/>
            <person name="Kawachi M."/>
        </authorList>
    </citation>
    <scope>NUCLEOTIDE SEQUENCE</scope>
    <source>
        <strain evidence="8">NIES-4236</strain>
    </source>
</reference>
<dbReference type="InterPro" id="IPR011009">
    <property type="entry name" value="Kinase-like_dom_sf"/>
</dbReference>
<dbReference type="GO" id="GO:0005524">
    <property type="term" value="F:ATP binding"/>
    <property type="evidence" value="ECO:0007669"/>
    <property type="project" value="UniProtKB-KW"/>
</dbReference>
<keyword evidence="9" id="KW-1185">Reference proteome</keyword>
<dbReference type="SUPFAM" id="SSF56112">
    <property type="entry name" value="Protein kinase-like (PK-like)"/>
    <property type="match status" value="1"/>
</dbReference>
<evidence type="ECO:0000256" key="1">
    <source>
        <dbReference type="ARBA" id="ARBA00007913"/>
    </source>
</evidence>
<dbReference type="InterPro" id="IPR008271">
    <property type="entry name" value="Ser/Thr_kinase_AS"/>
</dbReference>
<dbReference type="Gene3D" id="1.10.510.10">
    <property type="entry name" value="Transferase(Phosphotransferase) domain 1"/>
    <property type="match status" value="1"/>
</dbReference>
<dbReference type="InterPro" id="IPR000719">
    <property type="entry name" value="Prot_kinase_dom"/>
</dbReference>
<keyword evidence="8" id="KW-0808">Transferase</keyword>
<dbReference type="Pfam" id="PF13086">
    <property type="entry name" value="AAA_11"/>
    <property type="match status" value="1"/>
</dbReference>
<evidence type="ECO:0000313" key="9">
    <source>
        <dbReference type="Proteomes" id="UP001050975"/>
    </source>
</evidence>
<dbReference type="GO" id="GO:0004674">
    <property type="term" value="F:protein serine/threonine kinase activity"/>
    <property type="evidence" value="ECO:0007669"/>
    <property type="project" value="UniProtKB-KW"/>
</dbReference>
<dbReference type="SMART" id="SM00220">
    <property type="entry name" value="S_TKc"/>
    <property type="match status" value="1"/>
</dbReference>
<dbReference type="Pfam" id="PF13087">
    <property type="entry name" value="AAA_12"/>
    <property type="match status" value="1"/>
</dbReference>
<dbReference type="PANTHER" id="PTHR43788">
    <property type="entry name" value="DNA2/NAM7 HELICASE FAMILY MEMBER"/>
    <property type="match status" value="1"/>
</dbReference>
<dbReference type="RefSeq" id="WP_226592645.1">
    <property type="nucleotide sequence ID" value="NZ_BLAY01000238.1"/>
</dbReference>
<keyword evidence="8" id="KW-0723">Serine/threonine-protein kinase</keyword>
<dbReference type="Gene3D" id="3.40.50.300">
    <property type="entry name" value="P-loop containing nucleotide triphosphate hydrolases"/>
    <property type="match status" value="2"/>
</dbReference>
<dbReference type="AlphaFoldDB" id="A0AAV3XPZ7"/>
<gene>
    <name evidence="8" type="ORF">MiSe_84610</name>
</gene>
<protein>
    <submittedName>
        <fullName evidence="8">Serine/threonine protein kinase</fullName>
    </submittedName>
</protein>
<evidence type="ECO:0000256" key="3">
    <source>
        <dbReference type="ARBA" id="ARBA00022801"/>
    </source>
</evidence>
<evidence type="ECO:0000256" key="2">
    <source>
        <dbReference type="ARBA" id="ARBA00022741"/>
    </source>
</evidence>
<dbReference type="EMBL" id="BLAY01000238">
    <property type="protein sequence ID" value="GET43636.1"/>
    <property type="molecule type" value="Genomic_DNA"/>
</dbReference>
<dbReference type="GO" id="GO:0005694">
    <property type="term" value="C:chromosome"/>
    <property type="evidence" value="ECO:0007669"/>
    <property type="project" value="UniProtKB-ARBA"/>
</dbReference>
<keyword evidence="4" id="KW-0347">Helicase</keyword>
<keyword evidence="8" id="KW-0418">Kinase</keyword>
<name>A0AAV3XPZ7_9CYAN</name>
<dbReference type="PANTHER" id="PTHR43788:SF8">
    <property type="entry name" value="DNA-BINDING PROTEIN SMUBP-2"/>
    <property type="match status" value="1"/>
</dbReference>
<keyword evidence="6" id="KW-0175">Coiled coil</keyword>
<dbReference type="InterPro" id="IPR041679">
    <property type="entry name" value="DNA2/NAM7-like_C"/>
</dbReference>
<evidence type="ECO:0000256" key="5">
    <source>
        <dbReference type="ARBA" id="ARBA00022840"/>
    </source>
</evidence>
<dbReference type="CDD" id="cd14014">
    <property type="entry name" value="STKc_PknB_like"/>
    <property type="match status" value="1"/>
</dbReference>
<dbReference type="InterPro" id="IPR027417">
    <property type="entry name" value="P-loop_NTPase"/>
</dbReference>
<organism evidence="8 9">
    <name type="scientific">Microseira wollei NIES-4236</name>
    <dbReference type="NCBI Taxonomy" id="2530354"/>
    <lineage>
        <taxon>Bacteria</taxon>
        <taxon>Bacillati</taxon>
        <taxon>Cyanobacteriota</taxon>
        <taxon>Cyanophyceae</taxon>
        <taxon>Oscillatoriophycideae</taxon>
        <taxon>Aerosakkonematales</taxon>
        <taxon>Aerosakkonemataceae</taxon>
        <taxon>Microseira</taxon>
    </lineage>
</organism>
<dbReference type="FunFam" id="3.40.50.300:FF:000326">
    <property type="entry name" value="P-loop containing nucleoside triphosphate hydrolase"/>
    <property type="match status" value="1"/>
</dbReference>
<comment type="caution">
    <text evidence="8">The sequence shown here is derived from an EMBL/GenBank/DDBJ whole genome shotgun (WGS) entry which is preliminary data.</text>
</comment>
<keyword evidence="2" id="KW-0547">Nucleotide-binding</keyword>
<dbReference type="CDD" id="cd18808">
    <property type="entry name" value="SF1_C_Upf1"/>
    <property type="match status" value="1"/>
</dbReference>
<dbReference type="Pfam" id="PF00069">
    <property type="entry name" value="Pkinase"/>
    <property type="match status" value="1"/>
</dbReference>
<keyword evidence="3" id="KW-0378">Hydrolase</keyword>
<dbReference type="InterPro" id="IPR041677">
    <property type="entry name" value="DNA2/NAM7_AAA_11"/>
</dbReference>
<feature type="domain" description="Protein kinase" evidence="7">
    <location>
        <begin position="10"/>
        <end position="258"/>
    </location>
</feature>
<proteinExistence type="inferred from homology"/>
<evidence type="ECO:0000313" key="8">
    <source>
        <dbReference type="EMBL" id="GET43636.1"/>
    </source>
</evidence>
<dbReference type="GO" id="GO:0043139">
    <property type="term" value="F:5'-3' DNA helicase activity"/>
    <property type="evidence" value="ECO:0007669"/>
    <property type="project" value="TreeGrafter"/>
</dbReference>
<dbReference type="InterPro" id="IPR047187">
    <property type="entry name" value="SF1_C_Upf1"/>
</dbReference>
<dbReference type="Proteomes" id="UP001050975">
    <property type="component" value="Unassembled WGS sequence"/>
</dbReference>
<feature type="coiled-coil region" evidence="6">
    <location>
        <begin position="748"/>
        <end position="782"/>
    </location>
</feature>
<evidence type="ECO:0000256" key="4">
    <source>
        <dbReference type="ARBA" id="ARBA00022806"/>
    </source>
</evidence>
<keyword evidence="5" id="KW-0067">ATP-binding</keyword>
<dbReference type="SUPFAM" id="SSF52540">
    <property type="entry name" value="P-loop containing nucleoside triphosphate hydrolases"/>
    <property type="match status" value="1"/>
</dbReference>
<dbReference type="PROSITE" id="PS00108">
    <property type="entry name" value="PROTEIN_KINASE_ST"/>
    <property type="match status" value="1"/>
</dbReference>